<dbReference type="InterPro" id="IPR046336">
    <property type="entry name" value="Lon_prtase_N_sf"/>
</dbReference>
<dbReference type="InterPro" id="IPR008269">
    <property type="entry name" value="Lon_proteolytic"/>
</dbReference>
<dbReference type="EC" id="3.4.21.-" evidence="8"/>
<dbReference type="GO" id="GO:0016887">
    <property type="term" value="F:ATP hydrolysis activity"/>
    <property type="evidence" value="ECO:0007669"/>
    <property type="project" value="UniProtKB-UniRule"/>
</dbReference>
<dbReference type="OrthoDB" id="2411602at2759"/>
<dbReference type="SUPFAM" id="SSF88697">
    <property type="entry name" value="PUA domain-like"/>
    <property type="match status" value="1"/>
</dbReference>
<dbReference type="GO" id="GO:0005524">
    <property type="term" value="F:ATP binding"/>
    <property type="evidence" value="ECO:0007669"/>
    <property type="project" value="UniProtKB-UniRule"/>
</dbReference>
<keyword evidence="7 8" id="KW-0576">Peroxisome</keyword>
<dbReference type="Gene3D" id="1.20.5.5270">
    <property type="match status" value="1"/>
</dbReference>
<proteinExistence type="inferred from homology"/>
<dbReference type="Gene3D" id="2.30.130.40">
    <property type="entry name" value="LON domain-like"/>
    <property type="match status" value="1"/>
</dbReference>
<keyword evidence="3 8" id="KW-0547">Nucleotide-binding</keyword>
<dbReference type="SUPFAM" id="SSF52540">
    <property type="entry name" value="P-loop containing nucleoside triphosphate hydrolases"/>
    <property type="match status" value="1"/>
</dbReference>
<dbReference type="AlphaFoldDB" id="A0A5E8B2R2"/>
<dbReference type="Gene3D" id="3.30.230.10">
    <property type="match status" value="1"/>
</dbReference>
<feature type="region of interest" description="Disordered" evidence="11">
    <location>
        <begin position="355"/>
        <end position="383"/>
    </location>
</feature>
<evidence type="ECO:0000256" key="8">
    <source>
        <dbReference type="HAMAP-Rule" id="MF_03121"/>
    </source>
</evidence>
<gene>
    <name evidence="14" type="ORF">SAPINGB_P000208</name>
</gene>
<dbReference type="InterPro" id="IPR003959">
    <property type="entry name" value="ATPase_AAA_core"/>
</dbReference>
<dbReference type="GeneID" id="43579032"/>
<evidence type="ECO:0000256" key="2">
    <source>
        <dbReference type="ARBA" id="ARBA00022670"/>
    </source>
</evidence>
<dbReference type="InterPro" id="IPR008268">
    <property type="entry name" value="Peptidase_S16_AS"/>
</dbReference>
<feature type="active site" evidence="8 9">
    <location>
        <position position="932"/>
    </location>
</feature>
<evidence type="ECO:0000313" key="14">
    <source>
        <dbReference type="EMBL" id="VVT43912.1"/>
    </source>
</evidence>
<dbReference type="GO" id="GO:0005782">
    <property type="term" value="C:peroxisomal matrix"/>
    <property type="evidence" value="ECO:0007669"/>
    <property type="project" value="UniProtKB-SubCell"/>
</dbReference>
<evidence type="ECO:0000256" key="6">
    <source>
        <dbReference type="ARBA" id="ARBA00022840"/>
    </source>
</evidence>
<dbReference type="GO" id="GO:0004252">
    <property type="term" value="F:serine-type endopeptidase activity"/>
    <property type="evidence" value="ECO:0007669"/>
    <property type="project" value="UniProtKB-UniRule"/>
</dbReference>
<feature type="active site" evidence="8 9">
    <location>
        <position position="889"/>
    </location>
</feature>
<dbReference type="Proteomes" id="UP000398389">
    <property type="component" value="Unassembled WGS sequence"/>
</dbReference>
<sequence length="995" mass="109978">MTDNVIATATLPIFALPSGTVLFPGITVRVPLESSEATGIVSRLNKLAKFISQNTPKLKDTESLLDSDTSVDPSNPTPEQLAVETKALHSLLGLKDSLTEGTRSPLITIGVLPRADPSEPEDSKSSNAAYLTSDLTRTLSPSFPASQEALKSIVHPFGIVARVARIERSLNGRVHALLEGFNRIRVDQFTQIGTETEARVSVYSEDGTSVDNKFSIWPREELEKLETLKKVALNLIEFMSTKSGSYSANNNLAVRPELLKKIIPLIKQSRTRRAAGILTDILAFIIPIEYEDKIKLLGAVSLNERIDMVTTLIEQHIESEKISEKIDKSVEDNISKQQREFILRQKLNAIKEELGEKNSNGAGSGKGGFGNRAASPDANEDEEDIADLKKKLDTLRLPEDGQKIVSRELKRLKRMHPTQAEYQVCRTYLETIAELPWSTATSDRLDENPVARAKKILDDDHYGLNKVKKRLLEYLAVLHLKQEQKLRKTGKQQQETSTALVPYKKDQQQKQDADNFDVHEISSNDEVLSLDKSPIMLLVGPPGVGKTSLAKSVAHALGRKFHRISLGGVRDEAEIRGHRRTYVGAMPGVLVQSLRKVGVINPVILLDEIDKVSKSNFHGDPSAALLEVLDPEQNHTFTDHYINFPVDLSKTLFIATANSIDDIPGPLLDRMETINIEGYTYMDKQKIAKEYLIPKQIRNNGLAPGQLEITDEAILKIATHYTREAGVRNLEREVGTLCRGKAVEYAKTEEAGGEYISKVDVGDLIKYLGVESFEDDMVYDEVDVYTDAKTGERKRRHTYGVVNGLAYMGSGNGGLLMFEATAIPGGHGSLKTTGQLGSVIAESAELSLSWVRANAYRLGLTSSPEEDVVKDIDIHLHAPAGAVPKDGPSAGVAMTLTIISLLAKRPVPRDLALTGEMTLRGKILAVGGIREKLLGAHIAGIRRVLLPYHTRKVVEEEYTFLKDTKLEITYVKYIWDVLALVWPEERFPSVIDSHL</sequence>
<feature type="domain" description="Lon proteolytic" evidence="12">
    <location>
        <begin position="796"/>
        <end position="984"/>
    </location>
</feature>
<dbReference type="CDD" id="cd19500">
    <property type="entry name" value="RecA-like_Lon"/>
    <property type="match status" value="1"/>
</dbReference>
<comment type="subcellular location">
    <subcellularLocation>
        <location evidence="1 8">Peroxisome matrix</location>
    </subcellularLocation>
</comment>
<dbReference type="InterPro" id="IPR003593">
    <property type="entry name" value="AAA+_ATPase"/>
</dbReference>
<dbReference type="SMART" id="SM00464">
    <property type="entry name" value="LON"/>
    <property type="match status" value="1"/>
</dbReference>
<dbReference type="InterPro" id="IPR003111">
    <property type="entry name" value="Lon_prtase_N"/>
</dbReference>
<evidence type="ECO:0000256" key="10">
    <source>
        <dbReference type="RuleBase" id="RU000591"/>
    </source>
</evidence>
<keyword evidence="2 8" id="KW-0645">Protease</keyword>
<keyword evidence="4 8" id="KW-0378">Hydrolase</keyword>
<comment type="function">
    <text evidence="8">ATP-dependent serine protease that mediates the selective degradation of misfolded and unassembled polypeptides in the peroxisomal matrix. Necessary for type 2 peroxisome targeting signal (PTS2)-containing protein processing and facilitates peroxisome matrix protein import.</text>
</comment>
<dbReference type="SUPFAM" id="SSF54211">
    <property type="entry name" value="Ribosomal protein S5 domain 2-like"/>
    <property type="match status" value="1"/>
</dbReference>
<dbReference type="PROSITE" id="PS01046">
    <property type="entry name" value="LON_SER"/>
    <property type="match status" value="1"/>
</dbReference>
<evidence type="ECO:0000256" key="3">
    <source>
        <dbReference type="ARBA" id="ARBA00022741"/>
    </source>
</evidence>
<dbReference type="InterPro" id="IPR015947">
    <property type="entry name" value="PUA-like_sf"/>
</dbReference>
<evidence type="ECO:0000259" key="13">
    <source>
        <dbReference type="PROSITE" id="PS51787"/>
    </source>
</evidence>
<dbReference type="Gene3D" id="1.10.8.60">
    <property type="match status" value="1"/>
</dbReference>
<dbReference type="PANTHER" id="PTHR10046">
    <property type="entry name" value="ATP DEPENDENT LON PROTEASE FAMILY MEMBER"/>
    <property type="match status" value="1"/>
</dbReference>
<keyword evidence="5 8" id="KW-0720">Serine protease</keyword>
<dbReference type="HAMAP" id="MF_03121">
    <property type="entry name" value="lonp2_euk"/>
    <property type="match status" value="1"/>
</dbReference>
<dbReference type="GO" id="GO:0004176">
    <property type="term" value="F:ATP-dependent peptidase activity"/>
    <property type="evidence" value="ECO:0007669"/>
    <property type="project" value="UniProtKB-UniRule"/>
</dbReference>
<dbReference type="FunFam" id="1.10.8.60:FF:000091">
    <property type="entry name" value="Lon protease homolog 2, peroxisomal"/>
    <property type="match status" value="1"/>
</dbReference>
<dbReference type="InterPro" id="IPR020568">
    <property type="entry name" value="Ribosomal_Su5_D2-typ_SF"/>
</dbReference>
<dbReference type="InterPro" id="IPR027417">
    <property type="entry name" value="P-loop_NTPase"/>
</dbReference>
<evidence type="ECO:0000256" key="5">
    <source>
        <dbReference type="ARBA" id="ARBA00022825"/>
    </source>
</evidence>
<dbReference type="InterPro" id="IPR014721">
    <property type="entry name" value="Ribsml_uS5_D2-typ_fold_subgr"/>
</dbReference>
<name>A0A5E8B2R2_9ASCO</name>
<dbReference type="PROSITE" id="PS51786">
    <property type="entry name" value="LON_PROTEOLYTIC"/>
    <property type="match status" value="1"/>
</dbReference>
<dbReference type="GO" id="GO:0016485">
    <property type="term" value="P:protein processing"/>
    <property type="evidence" value="ECO:0007669"/>
    <property type="project" value="UniProtKB-UniRule"/>
</dbReference>
<evidence type="ECO:0000256" key="11">
    <source>
        <dbReference type="SAM" id="MobiDB-lite"/>
    </source>
</evidence>
<dbReference type="Pfam" id="PF00004">
    <property type="entry name" value="AAA"/>
    <property type="match status" value="1"/>
</dbReference>
<evidence type="ECO:0000259" key="12">
    <source>
        <dbReference type="PROSITE" id="PS51786"/>
    </source>
</evidence>
<dbReference type="InterPro" id="IPR054594">
    <property type="entry name" value="Lon_lid"/>
</dbReference>
<dbReference type="InterPro" id="IPR027501">
    <property type="entry name" value="Lonp2_euk"/>
</dbReference>
<organism evidence="14 15">
    <name type="scientific">Magnusiomyces paraingens</name>
    <dbReference type="NCBI Taxonomy" id="2606893"/>
    <lineage>
        <taxon>Eukaryota</taxon>
        <taxon>Fungi</taxon>
        <taxon>Dikarya</taxon>
        <taxon>Ascomycota</taxon>
        <taxon>Saccharomycotina</taxon>
        <taxon>Dipodascomycetes</taxon>
        <taxon>Dipodascales</taxon>
        <taxon>Dipodascaceae</taxon>
        <taxon>Magnusiomyces</taxon>
    </lineage>
</organism>
<feature type="binding site" evidence="8">
    <location>
        <begin position="540"/>
        <end position="547"/>
    </location>
    <ligand>
        <name>ATP</name>
        <dbReference type="ChEBI" id="CHEBI:30616"/>
    </ligand>
</feature>
<reference evidence="14 15" key="1">
    <citation type="submission" date="2019-09" db="EMBL/GenBank/DDBJ databases">
        <authorList>
            <person name="Brejova B."/>
        </authorList>
    </citation>
    <scope>NUCLEOTIDE SEQUENCE [LARGE SCALE GENOMIC DNA]</scope>
</reference>
<keyword evidence="15" id="KW-1185">Reference proteome</keyword>
<evidence type="ECO:0000256" key="1">
    <source>
        <dbReference type="ARBA" id="ARBA00004253"/>
    </source>
</evidence>
<dbReference type="FunFam" id="1.20.5.5270:FF:000002">
    <property type="entry name" value="Lon protease homolog"/>
    <property type="match status" value="1"/>
</dbReference>
<dbReference type="InterPro" id="IPR027065">
    <property type="entry name" value="Lon_Prtase"/>
</dbReference>
<keyword evidence="6 8" id="KW-0067">ATP-binding</keyword>
<dbReference type="GO" id="GO:0006515">
    <property type="term" value="P:protein quality control for misfolded or incompletely synthesized proteins"/>
    <property type="evidence" value="ECO:0007669"/>
    <property type="project" value="UniProtKB-UniRule"/>
</dbReference>
<evidence type="ECO:0000256" key="4">
    <source>
        <dbReference type="ARBA" id="ARBA00022801"/>
    </source>
</evidence>
<protein>
    <recommendedName>
        <fullName evidence="8">Lon protease homolog 2, peroxisomal</fullName>
        <ecNumber evidence="8">3.4.21.-</ecNumber>
    </recommendedName>
</protein>
<dbReference type="RefSeq" id="XP_031850823.1">
    <property type="nucleotide sequence ID" value="XM_031994932.1"/>
</dbReference>
<dbReference type="Gene3D" id="3.40.50.300">
    <property type="entry name" value="P-loop containing nucleotide triphosphate hydrolases"/>
    <property type="match status" value="1"/>
</dbReference>
<dbReference type="Gene3D" id="1.20.58.1480">
    <property type="match status" value="1"/>
</dbReference>
<dbReference type="PROSITE" id="PS51787">
    <property type="entry name" value="LON_N"/>
    <property type="match status" value="1"/>
</dbReference>
<dbReference type="Pfam" id="PF02190">
    <property type="entry name" value="LON_substr_bdg"/>
    <property type="match status" value="1"/>
</dbReference>
<feature type="short sequence motif" description="Microbody targeting signal" evidence="8">
    <location>
        <begin position="993"/>
        <end position="995"/>
    </location>
</feature>
<dbReference type="SMART" id="SM00382">
    <property type="entry name" value="AAA"/>
    <property type="match status" value="1"/>
</dbReference>
<dbReference type="PRINTS" id="PR00830">
    <property type="entry name" value="ENDOLAPTASE"/>
</dbReference>
<evidence type="ECO:0000256" key="9">
    <source>
        <dbReference type="PROSITE-ProRule" id="PRU01122"/>
    </source>
</evidence>
<evidence type="ECO:0000313" key="15">
    <source>
        <dbReference type="Proteomes" id="UP000398389"/>
    </source>
</evidence>
<evidence type="ECO:0000256" key="7">
    <source>
        <dbReference type="ARBA" id="ARBA00023140"/>
    </source>
</evidence>
<accession>A0A5E8B2R2</accession>
<dbReference type="EMBL" id="CABVLU010000001">
    <property type="protein sequence ID" value="VVT43912.1"/>
    <property type="molecule type" value="Genomic_DNA"/>
</dbReference>
<dbReference type="Pfam" id="PF05362">
    <property type="entry name" value="Lon_C"/>
    <property type="match status" value="1"/>
</dbReference>
<feature type="domain" description="Lon N-terminal" evidence="13">
    <location>
        <begin position="11"/>
        <end position="317"/>
    </location>
</feature>
<dbReference type="GO" id="GO:0016558">
    <property type="term" value="P:protein import into peroxisome matrix"/>
    <property type="evidence" value="ECO:0007669"/>
    <property type="project" value="UniProtKB-UniRule"/>
</dbReference>
<dbReference type="Pfam" id="PF22667">
    <property type="entry name" value="Lon_lid"/>
    <property type="match status" value="1"/>
</dbReference>
<comment type="similarity">
    <text evidence="8 9 10">Belongs to the peptidase S16 family.</text>
</comment>